<feature type="region of interest" description="Disordered" evidence="7">
    <location>
        <begin position="167"/>
        <end position="198"/>
    </location>
</feature>
<comment type="caution">
    <text evidence="10">The sequence shown here is derived from an EMBL/GenBank/DDBJ whole genome shotgun (WGS) entry which is preliminary data.</text>
</comment>
<feature type="active site" description="Proton donor" evidence="3">
    <location>
        <position position="380"/>
    </location>
</feature>
<feature type="binding site" evidence="4">
    <location>
        <begin position="380"/>
        <end position="384"/>
    </location>
    <ligand>
        <name>AMP</name>
        <dbReference type="ChEBI" id="CHEBI:456215"/>
    </ligand>
</feature>
<protein>
    <recommendedName>
        <fullName evidence="6">Phosphodiesterase</fullName>
        <ecNumber evidence="6">3.1.4.-</ecNumber>
    </recommendedName>
</protein>
<dbReference type="PRINTS" id="PR00387">
    <property type="entry name" value="PDIESTERASE1"/>
</dbReference>
<evidence type="ECO:0000256" key="6">
    <source>
        <dbReference type="RuleBase" id="RU363067"/>
    </source>
</evidence>
<dbReference type="GO" id="GO:0004114">
    <property type="term" value="F:3',5'-cyclic-nucleotide phosphodiesterase activity"/>
    <property type="evidence" value="ECO:0007669"/>
    <property type="project" value="InterPro"/>
</dbReference>
<keyword evidence="2 6" id="KW-0378">Hydrolase</keyword>
<dbReference type="EMBL" id="CAMXCT030001444">
    <property type="protein sequence ID" value="CAL4777439.1"/>
    <property type="molecule type" value="Genomic_DNA"/>
</dbReference>
<dbReference type="EC" id="3.1.4.-" evidence="6"/>
<accession>A0A9P1FXR2</accession>
<reference evidence="10" key="1">
    <citation type="submission" date="2022-10" db="EMBL/GenBank/DDBJ databases">
        <authorList>
            <person name="Chen Y."/>
            <person name="Dougan E. K."/>
            <person name="Chan C."/>
            <person name="Rhodes N."/>
            <person name="Thang M."/>
        </authorList>
    </citation>
    <scope>NUCLEOTIDE SEQUENCE</scope>
</reference>
<keyword evidence="8" id="KW-0812">Transmembrane</keyword>
<evidence type="ECO:0000256" key="2">
    <source>
        <dbReference type="ARBA" id="ARBA00022801"/>
    </source>
</evidence>
<feature type="binding site" evidence="4">
    <location>
        <position position="528"/>
    </location>
    <ligand>
        <name>AMP</name>
        <dbReference type="ChEBI" id="CHEBI:456215"/>
    </ligand>
</feature>
<dbReference type="InterPro" id="IPR036971">
    <property type="entry name" value="PDEase_catalytic_dom_sf"/>
</dbReference>
<evidence type="ECO:0000256" key="7">
    <source>
        <dbReference type="SAM" id="MobiDB-lite"/>
    </source>
</evidence>
<dbReference type="Proteomes" id="UP001152797">
    <property type="component" value="Unassembled WGS sequence"/>
</dbReference>
<feature type="binding site" evidence="5">
    <location>
        <position position="528"/>
    </location>
    <ligand>
        <name>Zn(2+)</name>
        <dbReference type="ChEBI" id="CHEBI:29105"/>
        <label>1</label>
    </ligand>
</feature>
<keyword evidence="8" id="KW-0472">Membrane</keyword>
<organism evidence="10">
    <name type="scientific">Cladocopium goreaui</name>
    <dbReference type="NCBI Taxonomy" id="2562237"/>
    <lineage>
        <taxon>Eukaryota</taxon>
        <taxon>Sar</taxon>
        <taxon>Alveolata</taxon>
        <taxon>Dinophyceae</taxon>
        <taxon>Suessiales</taxon>
        <taxon>Symbiodiniaceae</taxon>
        <taxon>Cladocopium</taxon>
    </lineage>
</organism>
<sequence>MPPREVEFIIMALILAALAGYTGMTLFQAFSKRISGSMQLINLLIVFSSWLLSLFLTLHEVPCRSAFWIELGELGECQVLGGASWTLGTMEPLHFMAFGQLLALQQTLLSALPGDGCRPSQRGLRWNLPAAWLPSLQLHLLAALLGVLQWRQHEQLLLDTAIAKLLDPERSPPGPGGPGGGSGPFHTPVEEAVTSAENERHRMSDFMQVIGEDHSVSALTQNYLRVLALCIHQLQTSSVTDETLEQDQEQLRDQNIGGWVGSLGRSLEADQALSCLEKSQSREDGQDFGFKSIAARSDSVQSVEEKEEIIASPAIDPSIAGRIKVGKWNFDAISAVQEYPYILRIVGTELLQNFSFVSRRSLASFLCRLEAKYNSDVPYHSNAHAADCANSLEVMLSNSGQDVHPLRTASCYLAALGHDVGHPGVNNAFMINSRHELAITYNDRSVLESFHAAELERLLGTACVLKLPKALEHKERQVRIAYILSTDMSKHMQDLADFRLKLGCKDFDPVDNVADHQLATMWLFRASDIAHSAKPWNIHRKWSMRVVQEFHAQGDRERATDLPISPLCDREHFELAKSQTGFLQFVCIPMWQELVRLENMVQAGGVQVMPRKSMSLNPTAGDRRSRMAGPAEPLNLMPELRESQTMSLGESPDPSCRVLNHSASFSVGVALRLLVQCQVGHGRLRSCHVVSMCFSSCCLANILRYIVTNACVHPSIHT</sequence>
<reference evidence="11" key="2">
    <citation type="submission" date="2024-04" db="EMBL/GenBank/DDBJ databases">
        <authorList>
            <person name="Chen Y."/>
            <person name="Shah S."/>
            <person name="Dougan E. K."/>
            <person name="Thang M."/>
            <person name="Chan C."/>
        </authorList>
    </citation>
    <scope>NUCLEOTIDE SEQUENCE [LARGE SCALE GENOMIC DNA]</scope>
</reference>
<evidence type="ECO:0000313" key="11">
    <source>
        <dbReference type="EMBL" id="CAL1143502.1"/>
    </source>
</evidence>
<dbReference type="OrthoDB" id="439012at2759"/>
<evidence type="ECO:0000313" key="12">
    <source>
        <dbReference type="Proteomes" id="UP001152797"/>
    </source>
</evidence>
<dbReference type="Pfam" id="PF00233">
    <property type="entry name" value="PDEase_I"/>
    <property type="match status" value="1"/>
</dbReference>
<dbReference type="PROSITE" id="PS00126">
    <property type="entry name" value="PDEASE_I_1"/>
    <property type="match status" value="1"/>
</dbReference>
<evidence type="ECO:0000256" key="5">
    <source>
        <dbReference type="PIRSR" id="PIRSR623088-3"/>
    </source>
</evidence>
<keyword evidence="8" id="KW-1133">Transmembrane helix</keyword>
<evidence type="ECO:0000256" key="3">
    <source>
        <dbReference type="PIRSR" id="PIRSR623088-1"/>
    </source>
</evidence>
<proteinExistence type="inferred from homology"/>
<dbReference type="InterPro" id="IPR023088">
    <property type="entry name" value="PDEase"/>
</dbReference>
<feature type="binding site" evidence="5">
    <location>
        <position position="384"/>
    </location>
    <ligand>
        <name>Zn(2+)</name>
        <dbReference type="ChEBI" id="CHEBI:29105"/>
        <label>1</label>
    </ligand>
</feature>
<feature type="binding site" evidence="5">
    <location>
        <position position="418"/>
    </location>
    <ligand>
        <name>Zn(2+)</name>
        <dbReference type="ChEBI" id="CHEBI:29105"/>
        <label>1</label>
    </ligand>
</feature>
<feature type="binding site" evidence="5">
    <location>
        <position position="419"/>
    </location>
    <ligand>
        <name>Zn(2+)</name>
        <dbReference type="ChEBI" id="CHEBI:29105"/>
        <label>2</label>
    </ligand>
</feature>
<dbReference type="InterPro" id="IPR003607">
    <property type="entry name" value="HD/PDEase_dom"/>
</dbReference>
<name>A0A9P1FXR2_9DINO</name>
<feature type="binding site" evidence="5">
    <location>
        <position position="419"/>
    </location>
    <ligand>
        <name>Zn(2+)</name>
        <dbReference type="ChEBI" id="CHEBI:29105"/>
        <label>1</label>
    </ligand>
</feature>
<comment type="similarity">
    <text evidence="6">Belongs to the cyclic nucleotide phosphodiesterase family.</text>
</comment>
<feature type="binding site" evidence="4">
    <location>
        <position position="579"/>
    </location>
    <ligand>
        <name>AMP</name>
        <dbReference type="ChEBI" id="CHEBI:456215"/>
    </ligand>
</feature>
<feature type="transmembrane region" description="Helical" evidence="8">
    <location>
        <begin position="39"/>
        <end position="58"/>
    </location>
</feature>
<dbReference type="CDD" id="cd00077">
    <property type="entry name" value="HDc"/>
    <property type="match status" value="1"/>
</dbReference>
<dbReference type="InterPro" id="IPR002073">
    <property type="entry name" value="PDEase_catalytic_dom"/>
</dbReference>
<keyword evidence="12" id="KW-1185">Reference proteome</keyword>
<feature type="transmembrane region" description="Helical" evidence="8">
    <location>
        <begin position="6"/>
        <end position="27"/>
    </location>
</feature>
<dbReference type="AlphaFoldDB" id="A0A9P1FXR2"/>
<evidence type="ECO:0000313" key="10">
    <source>
        <dbReference type="EMBL" id="CAI3990127.1"/>
    </source>
</evidence>
<dbReference type="SUPFAM" id="SSF109604">
    <property type="entry name" value="HD-domain/PDEase-like"/>
    <property type="match status" value="1"/>
</dbReference>
<feature type="domain" description="PDEase" evidence="9">
    <location>
        <begin position="303"/>
        <end position="652"/>
    </location>
</feature>
<evidence type="ECO:0000259" key="9">
    <source>
        <dbReference type="PROSITE" id="PS51845"/>
    </source>
</evidence>
<dbReference type="GO" id="GO:0007165">
    <property type="term" value="P:signal transduction"/>
    <property type="evidence" value="ECO:0007669"/>
    <property type="project" value="InterPro"/>
</dbReference>
<dbReference type="EMBL" id="CAMXCT020001444">
    <property type="protein sequence ID" value="CAL1143502.1"/>
    <property type="molecule type" value="Genomic_DNA"/>
</dbReference>
<feature type="binding site" evidence="4">
    <location>
        <position position="419"/>
    </location>
    <ligand>
        <name>AMP</name>
        <dbReference type="ChEBI" id="CHEBI:456215"/>
    </ligand>
</feature>
<dbReference type="Gene3D" id="1.10.1300.10">
    <property type="entry name" value="3'5'-cyclic nucleotide phosphodiesterase, catalytic domain"/>
    <property type="match status" value="1"/>
</dbReference>
<evidence type="ECO:0000256" key="4">
    <source>
        <dbReference type="PIRSR" id="PIRSR623088-2"/>
    </source>
</evidence>
<evidence type="ECO:0000256" key="1">
    <source>
        <dbReference type="ARBA" id="ARBA00022723"/>
    </source>
</evidence>
<dbReference type="PANTHER" id="PTHR11347">
    <property type="entry name" value="CYCLIC NUCLEOTIDE PHOSPHODIESTERASE"/>
    <property type="match status" value="1"/>
</dbReference>
<gene>
    <name evidence="10" type="ORF">C1SCF055_LOCUS17145</name>
</gene>
<dbReference type="InterPro" id="IPR023174">
    <property type="entry name" value="PDEase_CS"/>
</dbReference>
<dbReference type="GO" id="GO:0046872">
    <property type="term" value="F:metal ion binding"/>
    <property type="evidence" value="ECO:0007669"/>
    <property type="project" value="UniProtKB-KW"/>
</dbReference>
<keyword evidence="1 5" id="KW-0479">Metal-binding</keyword>
<dbReference type="EMBL" id="CAMXCT010001444">
    <property type="protein sequence ID" value="CAI3990127.1"/>
    <property type="molecule type" value="Genomic_DNA"/>
</dbReference>
<dbReference type="PROSITE" id="PS51845">
    <property type="entry name" value="PDEASE_I_2"/>
    <property type="match status" value="1"/>
</dbReference>
<evidence type="ECO:0000256" key="8">
    <source>
        <dbReference type="SAM" id="Phobius"/>
    </source>
</evidence>
<comment type="cofactor">
    <cofactor evidence="6">
        <name>a divalent metal cation</name>
        <dbReference type="ChEBI" id="CHEBI:60240"/>
    </cofactor>
    <text evidence="6">Binds 2 divalent metal cations per subunit. Site 1 may preferentially bind zinc ions, while site 2 has a preference for magnesium and/or manganese ions.</text>
</comment>